<dbReference type="EMBL" id="SEOQ01000059">
    <property type="protein sequence ID" value="TFY71261.1"/>
    <property type="molecule type" value="Genomic_DNA"/>
</dbReference>
<dbReference type="InterPro" id="IPR018022">
    <property type="entry name" value="IPT"/>
</dbReference>
<dbReference type="HAMAP" id="MF_00185">
    <property type="entry name" value="IPP_trans"/>
    <property type="match status" value="1"/>
</dbReference>
<dbReference type="OrthoDB" id="775260at2759"/>
<dbReference type="GO" id="GO:0052381">
    <property type="term" value="F:tRNA dimethylallyltransferase activity"/>
    <property type="evidence" value="ECO:0007669"/>
    <property type="project" value="InterPro"/>
</dbReference>
<evidence type="ECO:0000256" key="2">
    <source>
        <dbReference type="ARBA" id="ARBA00022679"/>
    </source>
</evidence>
<keyword evidence="4" id="KW-0067">ATP-binding</keyword>
<dbReference type="Gene3D" id="1.10.20.140">
    <property type="match status" value="1"/>
</dbReference>
<keyword evidence="3" id="KW-0547">Nucleotide-binding</keyword>
<keyword evidence="2" id="KW-0808">Transferase</keyword>
<evidence type="ECO:0000256" key="4">
    <source>
        <dbReference type="ARBA" id="ARBA00022840"/>
    </source>
</evidence>
<accession>A0A4Y9ZBT2</accession>
<dbReference type="InterPro" id="IPR027417">
    <property type="entry name" value="P-loop_NTPase"/>
</dbReference>
<dbReference type="InterPro" id="IPR039657">
    <property type="entry name" value="Dimethylallyltransferase"/>
</dbReference>
<dbReference type="PANTHER" id="PTHR11088:SF89">
    <property type="entry name" value="TRNA DIMETHYLALLYLTRANSFERASE"/>
    <property type="match status" value="1"/>
</dbReference>
<sequence length="483" mass="53935">MSLSPLIAICGTTGVGKSKLAVELALKLSQGSYSHGWHGARIINADSMQIYKGMDIITNKIPVPERQGIEHVLMGFKDPSEQYVVGQWVRDAMSEVAKAHERKQIPIIVGGTSYWIQHLIFPDRLAADPDHPARTLDSTPSEGLATSLAQLPPELLRLFYALPDIPPSASEDPEGAFSLHALLSALDPVVASRWHWRDTRKVLRNLIIMRDQGRRPSEILSEQSQRIIRPRYRTLCFWLYAKPEVLNTRLDARVDDMISQGLLNEIRDLHRISIEAPASLASSQTSGGIEDEGQKPDYTLGLYQSIGYKEFHAYLEQSIPSDQAFDAAVEAMKLSTRKYAKRQVSWLRNKLLPAIYAANESVDTKDVAAYLLDATELGDKWGSEVRDNAASLTQGNFLDNKALPEPSSLSEIAKTMLSVPSKPKDPTAVLQARRKTICTACTVNELQPVMIDEGDRRAHERTRDHRRMLSKARKALLQEPTDN</sequence>
<dbReference type="AlphaFoldDB" id="A0A4Y9ZBT2"/>
<name>A0A4Y9ZBT2_9AGAM</name>
<dbReference type="PANTHER" id="PTHR11088">
    <property type="entry name" value="TRNA DIMETHYLALLYLTRANSFERASE"/>
    <property type="match status" value="1"/>
</dbReference>
<proteinExistence type="inferred from homology"/>
<evidence type="ECO:0008006" key="7">
    <source>
        <dbReference type="Google" id="ProtNLM"/>
    </source>
</evidence>
<comment type="caution">
    <text evidence="5">The sequence shown here is derived from an EMBL/GenBank/DDBJ whole genome shotgun (WGS) entry which is preliminary data.</text>
</comment>
<dbReference type="GO" id="GO:0006400">
    <property type="term" value="P:tRNA modification"/>
    <property type="evidence" value="ECO:0007669"/>
    <property type="project" value="TreeGrafter"/>
</dbReference>
<evidence type="ECO:0000256" key="1">
    <source>
        <dbReference type="ARBA" id="ARBA00005842"/>
    </source>
</evidence>
<dbReference type="STRING" id="205917.A0A4Y9ZBT2"/>
<reference evidence="5 6" key="1">
    <citation type="submission" date="2019-02" db="EMBL/GenBank/DDBJ databases">
        <title>Genome sequencing of the rare red list fungi Dentipellis fragilis.</title>
        <authorList>
            <person name="Buettner E."/>
            <person name="Kellner H."/>
        </authorList>
    </citation>
    <scope>NUCLEOTIDE SEQUENCE [LARGE SCALE GENOMIC DNA]</scope>
    <source>
        <strain evidence="5 6">DSM 105465</strain>
    </source>
</reference>
<evidence type="ECO:0000313" key="5">
    <source>
        <dbReference type="EMBL" id="TFY71261.1"/>
    </source>
</evidence>
<comment type="similarity">
    <text evidence="1">Belongs to the IPP transferase family.</text>
</comment>
<dbReference type="SUPFAM" id="SSF52540">
    <property type="entry name" value="P-loop containing nucleoside triphosphate hydrolases"/>
    <property type="match status" value="2"/>
</dbReference>
<dbReference type="Proteomes" id="UP000298327">
    <property type="component" value="Unassembled WGS sequence"/>
</dbReference>
<dbReference type="Pfam" id="PF01715">
    <property type="entry name" value="IPPT"/>
    <property type="match status" value="1"/>
</dbReference>
<protein>
    <recommendedName>
        <fullName evidence="7">tRNA dimethylallyltransferase</fullName>
    </recommendedName>
</protein>
<keyword evidence="6" id="KW-1185">Reference proteome</keyword>
<gene>
    <name evidence="5" type="ORF">EVG20_g1741</name>
</gene>
<dbReference type="GO" id="GO:0005739">
    <property type="term" value="C:mitochondrion"/>
    <property type="evidence" value="ECO:0007669"/>
    <property type="project" value="TreeGrafter"/>
</dbReference>
<evidence type="ECO:0000313" key="6">
    <source>
        <dbReference type="Proteomes" id="UP000298327"/>
    </source>
</evidence>
<dbReference type="GO" id="GO:0005524">
    <property type="term" value="F:ATP binding"/>
    <property type="evidence" value="ECO:0007669"/>
    <property type="project" value="UniProtKB-KW"/>
</dbReference>
<evidence type="ECO:0000256" key="3">
    <source>
        <dbReference type="ARBA" id="ARBA00022741"/>
    </source>
</evidence>
<dbReference type="Gene3D" id="3.40.50.300">
    <property type="entry name" value="P-loop containing nucleotide triphosphate hydrolases"/>
    <property type="match status" value="1"/>
</dbReference>
<organism evidence="5 6">
    <name type="scientific">Dentipellis fragilis</name>
    <dbReference type="NCBI Taxonomy" id="205917"/>
    <lineage>
        <taxon>Eukaryota</taxon>
        <taxon>Fungi</taxon>
        <taxon>Dikarya</taxon>
        <taxon>Basidiomycota</taxon>
        <taxon>Agaricomycotina</taxon>
        <taxon>Agaricomycetes</taxon>
        <taxon>Russulales</taxon>
        <taxon>Hericiaceae</taxon>
        <taxon>Dentipellis</taxon>
    </lineage>
</organism>